<dbReference type="Gene3D" id="1.10.8.60">
    <property type="match status" value="1"/>
</dbReference>
<dbReference type="EMBL" id="ASRX01000041">
    <property type="protein sequence ID" value="EYF03858.1"/>
    <property type="molecule type" value="Genomic_DNA"/>
</dbReference>
<sequence length="519" mass="56882">MQMHAGPAPTSSERGRPGLVLLYAPNFEKLRAAYPLTTRELVIGRDPRADISLPEGAASRLHARIREEPYGWVISDLGGRNGTLVNGAFVAEAPLAHLDQVRIGDAIFQFVSGDAERYAHHRIDGAYLTDATPGASEPRLPFSRIVGGYQIQRLAMDMREIARSSLGVLILGETGTGKEVFAQQLHDWSGRRGPFQAINCAAIPASLIEGELFGHRRGAFSGADRDRTGLIRAAHGGTLFLDEIGDMPVEAQAKLLRVLQSKEVTPLGASQPERVDVRIVSATHRDVVRLQQSGAFRADLYARLNEYSLTLPPLRHRKEDVYALCLALAARHGKPEPKITLPAMAALLHHDFPFNVRELEAILKRWAAAAKGSELGVEHLSDEIQKRMRTYGQRPPAPSPAPPDPRDALDPRDAPGTSGFFRDAPGTSDASPDPRDASGYTAPTVRSENRFASSSPRPTPPPPEPAEAARRDAPSEQQLRDLLAAHQGNVAAVARILDKDRTQIHRWLRRYGIKVDDYR</sequence>
<dbReference type="Gene3D" id="3.40.50.300">
    <property type="entry name" value="P-loop containing nucleotide triphosphate hydrolases"/>
    <property type="match status" value="1"/>
</dbReference>
<dbReference type="GO" id="GO:0005524">
    <property type="term" value="F:ATP binding"/>
    <property type="evidence" value="ECO:0007669"/>
    <property type="project" value="UniProtKB-KW"/>
</dbReference>
<evidence type="ECO:0000256" key="3">
    <source>
        <dbReference type="SAM" id="MobiDB-lite"/>
    </source>
</evidence>
<keyword evidence="6" id="KW-0282">Flagellum</keyword>
<dbReference type="Gene3D" id="1.10.10.60">
    <property type="entry name" value="Homeodomain-like"/>
    <property type="match status" value="1"/>
</dbReference>
<evidence type="ECO:0000259" key="4">
    <source>
        <dbReference type="PROSITE" id="PS50006"/>
    </source>
</evidence>
<feature type="compositionally biased region" description="Basic and acidic residues" evidence="3">
    <location>
        <begin position="404"/>
        <end position="413"/>
    </location>
</feature>
<dbReference type="Proteomes" id="UP000019678">
    <property type="component" value="Unassembled WGS sequence"/>
</dbReference>
<evidence type="ECO:0000256" key="2">
    <source>
        <dbReference type="ARBA" id="ARBA00022840"/>
    </source>
</evidence>
<dbReference type="eggNOG" id="COG3829">
    <property type="taxonomic scope" value="Bacteria"/>
</dbReference>
<dbReference type="InterPro" id="IPR058031">
    <property type="entry name" value="AAA_lid_NorR"/>
</dbReference>
<dbReference type="PROSITE" id="PS00675">
    <property type="entry name" value="SIGMA54_INTERACT_1"/>
    <property type="match status" value="1"/>
</dbReference>
<dbReference type="InterPro" id="IPR009057">
    <property type="entry name" value="Homeodomain-like_sf"/>
</dbReference>
<dbReference type="PROSITE" id="PS00676">
    <property type="entry name" value="SIGMA54_INTERACT_2"/>
    <property type="match status" value="1"/>
</dbReference>
<evidence type="ECO:0000313" key="6">
    <source>
        <dbReference type="EMBL" id="EYF03858.1"/>
    </source>
</evidence>
<proteinExistence type="predicted"/>
<dbReference type="Gene3D" id="2.60.200.20">
    <property type="match status" value="1"/>
</dbReference>
<feature type="domain" description="Sigma-54 factor interaction" evidence="5">
    <location>
        <begin position="151"/>
        <end position="368"/>
    </location>
</feature>
<dbReference type="SUPFAM" id="SSF52540">
    <property type="entry name" value="P-loop containing nucleoside triphosphate hydrolases"/>
    <property type="match status" value="1"/>
</dbReference>
<keyword evidence="7" id="KW-1185">Reference proteome</keyword>
<comment type="caution">
    <text evidence="6">The sequence shown here is derived from an EMBL/GenBank/DDBJ whole genome shotgun (WGS) entry which is preliminary data.</text>
</comment>
<dbReference type="Pfam" id="PF00498">
    <property type="entry name" value="FHA"/>
    <property type="match status" value="1"/>
</dbReference>
<feature type="region of interest" description="Disordered" evidence="3">
    <location>
        <begin position="389"/>
        <end position="475"/>
    </location>
</feature>
<keyword evidence="6" id="KW-0969">Cilium</keyword>
<accession>A0A017T3N2</accession>
<dbReference type="SUPFAM" id="SSF49879">
    <property type="entry name" value="SMAD/FHA domain"/>
    <property type="match status" value="1"/>
</dbReference>
<evidence type="ECO:0000259" key="5">
    <source>
        <dbReference type="PROSITE" id="PS50045"/>
    </source>
</evidence>
<dbReference type="CDD" id="cd00009">
    <property type="entry name" value="AAA"/>
    <property type="match status" value="1"/>
</dbReference>
<organism evidence="6 7">
    <name type="scientific">Chondromyces apiculatus DSM 436</name>
    <dbReference type="NCBI Taxonomy" id="1192034"/>
    <lineage>
        <taxon>Bacteria</taxon>
        <taxon>Pseudomonadati</taxon>
        <taxon>Myxococcota</taxon>
        <taxon>Polyangia</taxon>
        <taxon>Polyangiales</taxon>
        <taxon>Polyangiaceae</taxon>
        <taxon>Chondromyces</taxon>
    </lineage>
</organism>
<dbReference type="SMART" id="SM00382">
    <property type="entry name" value="AAA"/>
    <property type="match status" value="1"/>
</dbReference>
<keyword evidence="1" id="KW-0547">Nucleotide-binding</keyword>
<feature type="domain" description="FHA" evidence="4">
    <location>
        <begin position="41"/>
        <end position="90"/>
    </location>
</feature>
<dbReference type="GO" id="GO:0006355">
    <property type="term" value="P:regulation of DNA-templated transcription"/>
    <property type="evidence" value="ECO:0007669"/>
    <property type="project" value="InterPro"/>
</dbReference>
<dbReference type="InterPro" id="IPR025943">
    <property type="entry name" value="Sigma_54_int_dom_ATP-bd_2"/>
</dbReference>
<dbReference type="InterPro" id="IPR008984">
    <property type="entry name" value="SMAD_FHA_dom_sf"/>
</dbReference>
<dbReference type="PROSITE" id="PS50045">
    <property type="entry name" value="SIGMA54_INTERACT_4"/>
    <property type="match status" value="1"/>
</dbReference>
<dbReference type="FunFam" id="3.40.50.300:FF:000006">
    <property type="entry name" value="DNA-binding transcriptional regulator NtrC"/>
    <property type="match status" value="1"/>
</dbReference>
<dbReference type="STRING" id="1192034.CAP_5122"/>
<dbReference type="InterPro" id="IPR003593">
    <property type="entry name" value="AAA+_ATPase"/>
</dbReference>
<name>A0A017T3N2_9BACT</name>
<gene>
    <name evidence="6" type="ORF">CAP_5122</name>
</gene>
<keyword evidence="2" id="KW-0067">ATP-binding</keyword>
<dbReference type="InterPro" id="IPR025662">
    <property type="entry name" value="Sigma_54_int_dom_ATP-bd_1"/>
</dbReference>
<protein>
    <submittedName>
        <fullName evidence="6">Flagellar regulatory protein FleQ</fullName>
    </submittedName>
</protein>
<keyword evidence="6" id="KW-0966">Cell projection</keyword>
<dbReference type="InterPro" id="IPR002078">
    <property type="entry name" value="Sigma_54_int"/>
</dbReference>
<dbReference type="SMART" id="SM00240">
    <property type="entry name" value="FHA"/>
    <property type="match status" value="1"/>
</dbReference>
<dbReference type="CDD" id="cd00060">
    <property type="entry name" value="FHA"/>
    <property type="match status" value="1"/>
</dbReference>
<evidence type="ECO:0000313" key="7">
    <source>
        <dbReference type="Proteomes" id="UP000019678"/>
    </source>
</evidence>
<dbReference type="SUPFAM" id="SSF46689">
    <property type="entry name" value="Homeodomain-like"/>
    <property type="match status" value="1"/>
</dbReference>
<dbReference type="PANTHER" id="PTHR32071">
    <property type="entry name" value="TRANSCRIPTIONAL REGULATORY PROTEIN"/>
    <property type="match status" value="1"/>
</dbReference>
<dbReference type="InterPro" id="IPR000253">
    <property type="entry name" value="FHA_dom"/>
</dbReference>
<dbReference type="Pfam" id="PF25601">
    <property type="entry name" value="AAA_lid_14"/>
    <property type="match status" value="1"/>
</dbReference>
<dbReference type="InterPro" id="IPR027417">
    <property type="entry name" value="P-loop_NTPase"/>
</dbReference>
<reference evidence="6 7" key="1">
    <citation type="submission" date="2013-05" db="EMBL/GenBank/DDBJ databases">
        <title>Genome assembly of Chondromyces apiculatus DSM 436.</title>
        <authorList>
            <person name="Sharma G."/>
            <person name="Khatri I."/>
            <person name="Kaur C."/>
            <person name="Mayilraj S."/>
            <person name="Subramanian S."/>
        </authorList>
    </citation>
    <scope>NUCLEOTIDE SEQUENCE [LARGE SCALE GENOMIC DNA]</scope>
    <source>
        <strain evidence="6 7">DSM 436</strain>
    </source>
</reference>
<dbReference type="PANTHER" id="PTHR32071:SF57">
    <property type="entry name" value="C4-DICARBOXYLATE TRANSPORT TRANSCRIPTIONAL REGULATORY PROTEIN DCTD"/>
    <property type="match status" value="1"/>
</dbReference>
<dbReference type="PROSITE" id="PS50006">
    <property type="entry name" value="FHA_DOMAIN"/>
    <property type="match status" value="1"/>
</dbReference>
<dbReference type="Pfam" id="PF00158">
    <property type="entry name" value="Sigma54_activat"/>
    <property type="match status" value="1"/>
</dbReference>
<dbReference type="AlphaFoldDB" id="A0A017T3N2"/>
<evidence type="ECO:0000256" key="1">
    <source>
        <dbReference type="ARBA" id="ARBA00022741"/>
    </source>
</evidence>